<dbReference type="GO" id="GO:0009279">
    <property type="term" value="C:cell outer membrane"/>
    <property type="evidence" value="ECO:0007669"/>
    <property type="project" value="UniProtKB-SubCell"/>
</dbReference>
<proteinExistence type="inferred from homology"/>
<dbReference type="Gene3D" id="2.40.170.20">
    <property type="entry name" value="TonB-dependent receptor, beta-barrel domain"/>
    <property type="match status" value="1"/>
</dbReference>
<evidence type="ECO:0000313" key="11">
    <source>
        <dbReference type="Proteomes" id="UP000226437"/>
    </source>
</evidence>
<dbReference type="InterPro" id="IPR008969">
    <property type="entry name" value="CarboxyPept-like_regulatory"/>
</dbReference>
<accession>A0A2G0CAZ1</accession>
<dbReference type="InterPro" id="IPR037066">
    <property type="entry name" value="Plug_dom_sf"/>
</dbReference>
<dbReference type="NCBIfam" id="TIGR04057">
    <property type="entry name" value="SusC_RagA_signa"/>
    <property type="match status" value="1"/>
</dbReference>
<comment type="similarity">
    <text evidence="7">Belongs to the TonB-dependent receptor family.</text>
</comment>
<dbReference type="Pfam" id="PF13715">
    <property type="entry name" value="CarbopepD_reg_2"/>
    <property type="match status" value="1"/>
</dbReference>
<sequence length="1015" mass="109259">MKSLLYILTCSLFCTANILAQTVSGNVSGTDGEPLIGATIMVKGTTRGTITDFNGDFTLEEVADTNTLVFSYTGYASQEVPATGDLNIVLSEGIAMDEVVVVGYGTVKKSDLTGAVSSLKTEDLNPGANASVDQMMQGRAAGVQINQSSAEPGGGLSIRVRGASSINAGNEPLYVIDGFPIDNSPNLSSGGAGGIGANESPRNPLNSLNPNDIASIEILKDASATAIYGSRGANGVIIITTKKGKGEQLSVNYNAYAGLQTVARQMDILSTEEYITLMNDLSVARGQDPVFSASDIAAIGAGTNWQDEVYRDAPVTDHNLSLSGRAGSTSMYASVNYFNQQGVVENSGIEKFIGRINVESELSDRVTTGININTSLVSDNNNIDGIQTNENAGPIYSSLLYDPTEPIFAPDGSYNQSTNLTVNNPVALIRGVQSQGQTNRTLGNAFLSVEALPNLTAKLNFGTDRQSTRRDIYNTRATFYGGPAGGIANIVNLERSSTLLEYTMNYNTSLNENHAFTFLGGVTYQWFQNRIFGGSISGFPTDEIGTGNLSLGDTNTDALVSGREENTLLSYLARANYNLYDKFLFTASIRADGSSRFGENQKYGYFPSFAVGYKLSGEPFVPAVFEELKLRASWGQTGNQEIGNYASQLTFGTGPSVVFNGNVQGSVTPRRIANPDLRWETTEQFNVGIDASILNGRIYGSVDYFVKNTKDLLFNLPLPRSSGFQSVLTNVGEVRNQGFELLANSVNVSTARIKWKSSLNFSTIKNEVLDLGRASSIVTGDIQSVGNTAVIQVGQPLASYYGYVVTGIFQESDNIGESPQPNARAGFPIFEDRNGDGVITPADQTIIGSPFPDFTYGLSNSFSYGNWQLDIFFQGQQGADLLNINVIESLYPANFRRNRLAEQSLDRWTPQNPNAKWPSGVDPNAYGAGKVNTLVLQDASYFRLKNVQLSYTVPTTGQGLLSNLRLYVTGQNLFTITDYIGFDPEANSFGRSNVRVDYSSYPLARTYIVGLNASF</sequence>
<dbReference type="Proteomes" id="UP000226437">
    <property type="component" value="Unassembled WGS sequence"/>
</dbReference>
<dbReference type="InterPro" id="IPR039426">
    <property type="entry name" value="TonB-dep_rcpt-like"/>
</dbReference>
<name>A0A2G0CAZ1_9BACT</name>
<dbReference type="InterPro" id="IPR023997">
    <property type="entry name" value="TonB-dep_OMP_SusC/RagA_CS"/>
</dbReference>
<evidence type="ECO:0000256" key="2">
    <source>
        <dbReference type="ARBA" id="ARBA00022448"/>
    </source>
</evidence>
<dbReference type="PROSITE" id="PS52016">
    <property type="entry name" value="TONB_DEPENDENT_REC_3"/>
    <property type="match status" value="1"/>
</dbReference>
<evidence type="ECO:0000256" key="5">
    <source>
        <dbReference type="ARBA" id="ARBA00023136"/>
    </source>
</evidence>
<keyword evidence="2 7" id="KW-0813">Transport</keyword>
<feature type="chain" id="PRO_5013820569" evidence="8">
    <location>
        <begin position="21"/>
        <end position="1015"/>
    </location>
</feature>
<evidence type="ECO:0000256" key="3">
    <source>
        <dbReference type="ARBA" id="ARBA00022452"/>
    </source>
</evidence>
<dbReference type="FunFam" id="2.170.130.10:FF:000008">
    <property type="entry name" value="SusC/RagA family TonB-linked outer membrane protein"/>
    <property type="match status" value="1"/>
</dbReference>
<dbReference type="SUPFAM" id="SSF56935">
    <property type="entry name" value="Porins"/>
    <property type="match status" value="1"/>
</dbReference>
<dbReference type="InterPro" id="IPR023996">
    <property type="entry name" value="TonB-dep_OMP_SusC/RagA"/>
</dbReference>
<dbReference type="Gene3D" id="2.60.40.1120">
    <property type="entry name" value="Carboxypeptidase-like, regulatory domain"/>
    <property type="match status" value="1"/>
</dbReference>
<keyword evidence="4 7" id="KW-0812">Transmembrane</keyword>
<keyword evidence="3 7" id="KW-1134">Transmembrane beta strand</keyword>
<evidence type="ECO:0000256" key="4">
    <source>
        <dbReference type="ARBA" id="ARBA00022692"/>
    </source>
</evidence>
<dbReference type="InterPro" id="IPR012910">
    <property type="entry name" value="Plug_dom"/>
</dbReference>
<evidence type="ECO:0000259" key="9">
    <source>
        <dbReference type="Pfam" id="PF07715"/>
    </source>
</evidence>
<dbReference type="NCBIfam" id="TIGR04056">
    <property type="entry name" value="OMP_RagA_SusC"/>
    <property type="match status" value="1"/>
</dbReference>
<evidence type="ECO:0000256" key="7">
    <source>
        <dbReference type="PROSITE-ProRule" id="PRU01360"/>
    </source>
</evidence>
<keyword evidence="11" id="KW-1185">Reference proteome</keyword>
<comment type="caution">
    <text evidence="10">The sequence shown here is derived from an EMBL/GenBank/DDBJ whole genome shotgun (WGS) entry which is preliminary data.</text>
</comment>
<keyword evidence="5 7" id="KW-0472">Membrane</keyword>
<organism evidence="10 11">
    <name type="scientific">Neolewinella marina</name>
    <dbReference type="NCBI Taxonomy" id="438751"/>
    <lineage>
        <taxon>Bacteria</taxon>
        <taxon>Pseudomonadati</taxon>
        <taxon>Bacteroidota</taxon>
        <taxon>Saprospiria</taxon>
        <taxon>Saprospirales</taxon>
        <taxon>Lewinellaceae</taxon>
        <taxon>Neolewinella</taxon>
    </lineage>
</organism>
<keyword evidence="8" id="KW-0732">Signal</keyword>
<comment type="subcellular location">
    <subcellularLocation>
        <location evidence="1 7">Cell outer membrane</location>
        <topology evidence="1 7">Multi-pass membrane protein</topology>
    </subcellularLocation>
</comment>
<evidence type="ECO:0000256" key="8">
    <source>
        <dbReference type="SAM" id="SignalP"/>
    </source>
</evidence>
<feature type="signal peptide" evidence="8">
    <location>
        <begin position="1"/>
        <end position="20"/>
    </location>
</feature>
<dbReference type="EMBL" id="PDLO01000012">
    <property type="protein sequence ID" value="PHK97132.1"/>
    <property type="molecule type" value="Genomic_DNA"/>
</dbReference>
<feature type="domain" description="TonB-dependent receptor plug" evidence="9">
    <location>
        <begin position="109"/>
        <end position="236"/>
    </location>
</feature>
<dbReference type="SUPFAM" id="SSF49464">
    <property type="entry name" value="Carboxypeptidase regulatory domain-like"/>
    <property type="match status" value="1"/>
</dbReference>
<dbReference type="RefSeq" id="WP_099107866.1">
    <property type="nucleotide sequence ID" value="NZ_JAATJF010000001.1"/>
</dbReference>
<dbReference type="InterPro" id="IPR036942">
    <property type="entry name" value="Beta-barrel_TonB_sf"/>
</dbReference>
<evidence type="ECO:0000256" key="1">
    <source>
        <dbReference type="ARBA" id="ARBA00004571"/>
    </source>
</evidence>
<dbReference type="Gene3D" id="2.170.130.10">
    <property type="entry name" value="TonB-dependent receptor, plug domain"/>
    <property type="match status" value="1"/>
</dbReference>
<reference evidence="10 11" key="1">
    <citation type="submission" date="2017-10" db="EMBL/GenBank/DDBJ databases">
        <title>The draft genome sequence of Lewinella marina KCTC 32374.</title>
        <authorList>
            <person name="Wang K."/>
        </authorList>
    </citation>
    <scope>NUCLEOTIDE SEQUENCE [LARGE SCALE GENOMIC DNA]</scope>
    <source>
        <strain evidence="10 11">MKG-38</strain>
    </source>
</reference>
<evidence type="ECO:0000313" key="10">
    <source>
        <dbReference type="EMBL" id="PHK97132.1"/>
    </source>
</evidence>
<protein>
    <submittedName>
        <fullName evidence="10">SusC/RagA family TonB-linked outer membrane protein</fullName>
    </submittedName>
</protein>
<gene>
    <name evidence="10" type="ORF">CGL56_17405</name>
</gene>
<keyword evidence="6 7" id="KW-0998">Cell outer membrane</keyword>
<evidence type="ECO:0000256" key="6">
    <source>
        <dbReference type="ARBA" id="ARBA00023237"/>
    </source>
</evidence>
<dbReference type="OrthoDB" id="9768177at2"/>
<dbReference type="Pfam" id="PF07715">
    <property type="entry name" value="Plug"/>
    <property type="match status" value="1"/>
</dbReference>
<dbReference type="AlphaFoldDB" id="A0A2G0CAZ1"/>